<keyword evidence="3" id="KW-0808">Transferase</keyword>
<accession>A0ABW2Z0Z0</accession>
<feature type="transmembrane region" description="Helical" evidence="1">
    <location>
        <begin position="85"/>
        <end position="105"/>
    </location>
</feature>
<dbReference type="EC" id="2.3.-.-" evidence="3"/>
<dbReference type="InterPro" id="IPR002656">
    <property type="entry name" value="Acyl_transf_3_dom"/>
</dbReference>
<organism evidence="3 4">
    <name type="scientific">Mucilaginibacter calamicampi</name>
    <dbReference type="NCBI Taxonomy" id="1302352"/>
    <lineage>
        <taxon>Bacteria</taxon>
        <taxon>Pseudomonadati</taxon>
        <taxon>Bacteroidota</taxon>
        <taxon>Sphingobacteriia</taxon>
        <taxon>Sphingobacteriales</taxon>
        <taxon>Sphingobacteriaceae</taxon>
        <taxon>Mucilaginibacter</taxon>
    </lineage>
</organism>
<dbReference type="InterPro" id="IPR050879">
    <property type="entry name" value="Acyltransferase_3"/>
</dbReference>
<dbReference type="EMBL" id="JBHTHU010000021">
    <property type="protein sequence ID" value="MFD0751753.1"/>
    <property type="molecule type" value="Genomic_DNA"/>
</dbReference>
<evidence type="ECO:0000256" key="1">
    <source>
        <dbReference type="SAM" id="Phobius"/>
    </source>
</evidence>
<dbReference type="Proteomes" id="UP001596958">
    <property type="component" value="Unassembled WGS sequence"/>
</dbReference>
<evidence type="ECO:0000313" key="3">
    <source>
        <dbReference type="EMBL" id="MFD0751753.1"/>
    </source>
</evidence>
<dbReference type="RefSeq" id="WP_377102047.1">
    <property type="nucleotide sequence ID" value="NZ_JBHTHU010000021.1"/>
</dbReference>
<keyword evidence="1" id="KW-0472">Membrane</keyword>
<evidence type="ECO:0000313" key="4">
    <source>
        <dbReference type="Proteomes" id="UP001596958"/>
    </source>
</evidence>
<dbReference type="GO" id="GO:0016746">
    <property type="term" value="F:acyltransferase activity"/>
    <property type="evidence" value="ECO:0007669"/>
    <property type="project" value="UniProtKB-KW"/>
</dbReference>
<dbReference type="Pfam" id="PF01757">
    <property type="entry name" value="Acyl_transf_3"/>
    <property type="match status" value="1"/>
</dbReference>
<keyword evidence="3" id="KW-0012">Acyltransferase</keyword>
<dbReference type="PANTHER" id="PTHR23028:SF53">
    <property type="entry name" value="ACYL_TRANSF_3 DOMAIN-CONTAINING PROTEIN"/>
    <property type="match status" value="1"/>
</dbReference>
<keyword evidence="1" id="KW-1133">Transmembrane helix</keyword>
<feature type="transmembrane region" description="Helical" evidence="1">
    <location>
        <begin position="209"/>
        <end position="226"/>
    </location>
</feature>
<keyword evidence="4" id="KW-1185">Reference proteome</keyword>
<feature type="domain" description="Acyltransferase 3" evidence="2">
    <location>
        <begin position="21"/>
        <end position="346"/>
    </location>
</feature>
<proteinExistence type="predicted"/>
<reference evidence="4" key="1">
    <citation type="journal article" date="2019" name="Int. J. Syst. Evol. Microbiol.">
        <title>The Global Catalogue of Microorganisms (GCM) 10K type strain sequencing project: providing services to taxonomists for standard genome sequencing and annotation.</title>
        <authorList>
            <consortium name="The Broad Institute Genomics Platform"/>
            <consortium name="The Broad Institute Genome Sequencing Center for Infectious Disease"/>
            <person name="Wu L."/>
            <person name="Ma J."/>
        </authorList>
    </citation>
    <scope>NUCLEOTIDE SEQUENCE [LARGE SCALE GENOMIC DNA]</scope>
    <source>
        <strain evidence="4">CCUG 63418</strain>
    </source>
</reference>
<keyword evidence="1" id="KW-0812">Transmembrane</keyword>
<comment type="caution">
    <text evidence="3">The sequence shown here is derived from an EMBL/GenBank/DDBJ whole genome shotgun (WGS) entry which is preliminary data.</text>
</comment>
<feature type="transmembrane region" description="Helical" evidence="1">
    <location>
        <begin position="322"/>
        <end position="349"/>
    </location>
</feature>
<feature type="transmembrane region" description="Helical" evidence="1">
    <location>
        <begin position="296"/>
        <end position="316"/>
    </location>
</feature>
<dbReference type="PANTHER" id="PTHR23028">
    <property type="entry name" value="ACETYLTRANSFERASE"/>
    <property type="match status" value="1"/>
</dbReference>
<protein>
    <submittedName>
        <fullName evidence="3">Acyltransferase family protein</fullName>
        <ecNumber evidence="3">2.3.-.-</ecNumber>
    </submittedName>
</protein>
<feature type="transmembrane region" description="Helical" evidence="1">
    <location>
        <begin position="140"/>
        <end position="164"/>
    </location>
</feature>
<feature type="transmembrane region" description="Helical" evidence="1">
    <location>
        <begin position="266"/>
        <end position="284"/>
    </location>
</feature>
<gene>
    <name evidence="3" type="ORF">ACFQZS_16495</name>
</gene>
<evidence type="ECO:0000259" key="2">
    <source>
        <dbReference type="Pfam" id="PF01757"/>
    </source>
</evidence>
<sequence>MKQHQSQTLNPGLQNTYQPHLDGLRGVAIILVILAHIGFGQIIPGGFGVSLFFFISGLLITRLLIGEYNTNNTINLKNFYLRRIIRLYPALLLMTVLAVALLLIFHSRVQPLAILSSLFYFANYYYIYLKPPATNGFDDIFNIVWSLAIEEHFYLVFPVLFYLLHSKGSKLLYLSLVVCLAAFLYRHYVLYNAGNNYAATMRIYVVTEARVDAIMWGCISALLIYQKQAKWYINIIKSPWALLIGIVIILSSAVFGSHIFAESFRFTRQSIAFMFIVPGIGYLAHTSIIRRIFENIVLVFIGKLSYSLYLFHWLAVTVANHYFAFATPTWLCLMLGLTLLLSLASYYLVERPFVRLRKKFGSLAR</sequence>
<name>A0ABW2Z0Z0_9SPHI</name>
<feature type="transmembrane region" description="Helical" evidence="1">
    <location>
        <begin position="46"/>
        <end position="65"/>
    </location>
</feature>
<feature type="transmembrane region" description="Helical" evidence="1">
    <location>
        <begin position="171"/>
        <end position="189"/>
    </location>
</feature>
<feature type="transmembrane region" description="Helical" evidence="1">
    <location>
        <begin position="238"/>
        <end position="260"/>
    </location>
</feature>
<feature type="transmembrane region" description="Helical" evidence="1">
    <location>
        <begin position="23"/>
        <end position="39"/>
    </location>
</feature>